<dbReference type="Proteomes" id="UP001549920">
    <property type="component" value="Unassembled WGS sequence"/>
</dbReference>
<reference evidence="1 2" key="1">
    <citation type="submission" date="2024-06" db="EMBL/GenBank/DDBJ databases">
        <title>A chromosome-level genome assembly of beet webworm, Loxostege sticticalis.</title>
        <authorList>
            <person name="Zhang Y."/>
        </authorList>
    </citation>
    <scope>NUCLEOTIDE SEQUENCE [LARGE SCALE GENOMIC DNA]</scope>
    <source>
        <strain evidence="1">AQ026</strain>
        <tissue evidence="1">Whole body</tissue>
    </source>
</reference>
<sequence>MRVLYTQVPVSKKYKRQGNVYNLSEIYLLASALKQAEREQARPFIENNGLQFSEDFMRFVKDMGKTVYRSKDEKSIREGLTHPIMKRLRMTTRAPKIQDSRRGVNDVLAQESALRDALMMKLVSYYEDKYKLTNPKTSTWLNKNYVIADGDRRRHEVSDIEETYRISTTEKIGVEEVEVI</sequence>
<name>A0ABR3I517_LOXSC</name>
<protein>
    <submittedName>
        <fullName evidence="1">Uncharacterized protein</fullName>
    </submittedName>
</protein>
<proteinExistence type="predicted"/>
<gene>
    <name evidence="1" type="ORF">ABMA27_015980</name>
</gene>
<dbReference type="EMBL" id="JBEUOH010000008">
    <property type="protein sequence ID" value="KAL0883912.1"/>
    <property type="molecule type" value="Genomic_DNA"/>
</dbReference>
<evidence type="ECO:0000313" key="1">
    <source>
        <dbReference type="EMBL" id="KAL0883912.1"/>
    </source>
</evidence>
<organism evidence="1 2">
    <name type="scientific">Loxostege sticticalis</name>
    <name type="common">Beet webworm moth</name>
    <dbReference type="NCBI Taxonomy" id="481309"/>
    <lineage>
        <taxon>Eukaryota</taxon>
        <taxon>Metazoa</taxon>
        <taxon>Ecdysozoa</taxon>
        <taxon>Arthropoda</taxon>
        <taxon>Hexapoda</taxon>
        <taxon>Insecta</taxon>
        <taxon>Pterygota</taxon>
        <taxon>Neoptera</taxon>
        <taxon>Endopterygota</taxon>
        <taxon>Lepidoptera</taxon>
        <taxon>Glossata</taxon>
        <taxon>Ditrysia</taxon>
        <taxon>Pyraloidea</taxon>
        <taxon>Crambidae</taxon>
        <taxon>Pyraustinae</taxon>
        <taxon>Loxostege</taxon>
    </lineage>
</organism>
<comment type="caution">
    <text evidence="1">The sequence shown here is derived from an EMBL/GenBank/DDBJ whole genome shotgun (WGS) entry which is preliminary data.</text>
</comment>
<accession>A0ABR3I517</accession>
<keyword evidence="2" id="KW-1185">Reference proteome</keyword>
<evidence type="ECO:0000313" key="2">
    <source>
        <dbReference type="Proteomes" id="UP001549920"/>
    </source>
</evidence>